<evidence type="ECO:0000256" key="5">
    <source>
        <dbReference type="ARBA" id="ARBA00022691"/>
    </source>
</evidence>
<keyword evidence="11" id="KW-1185">Reference proteome</keyword>
<evidence type="ECO:0000259" key="8">
    <source>
        <dbReference type="Pfam" id="PF02384"/>
    </source>
</evidence>
<evidence type="ECO:0000256" key="3">
    <source>
        <dbReference type="ARBA" id="ARBA00022603"/>
    </source>
</evidence>
<dbReference type="Pfam" id="PF02384">
    <property type="entry name" value="N6_Mtase"/>
    <property type="match status" value="1"/>
</dbReference>
<dbReference type="Pfam" id="PF12161">
    <property type="entry name" value="HsdM_N"/>
    <property type="match status" value="1"/>
</dbReference>
<dbReference type="EMBL" id="FNBX01000017">
    <property type="protein sequence ID" value="SDF89582.1"/>
    <property type="molecule type" value="Genomic_DNA"/>
</dbReference>
<dbReference type="Gene3D" id="3.40.50.150">
    <property type="entry name" value="Vaccinia Virus protein VP39"/>
    <property type="match status" value="1"/>
</dbReference>
<dbReference type="Proteomes" id="UP000199355">
    <property type="component" value="Unassembled WGS sequence"/>
</dbReference>
<dbReference type="AlphaFoldDB" id="A0A1G7PTC0"/>
<dbReference type="EC" id="2.1.1.72" evidence="2"/>
<organism evidence="10 11">
    <name type="scientific">Desulfovibrio legallii</name>
    <dbReference type="NCBI Taxonomy" id="571438"/>
    <lineage>
        <taxon>Bacteria</taxon>
        <taxon>Pseudomonadati</taxon>
        <taxon>Thermodesulfobacteriota</taxon>
        <taxon>Desulfovibrionia</taxon>
        <taxon>Desulfovibrionales</taxon>
        <taxon>Desulfovibrionaceae</taxon>
        <taxon>Desulfovibrio</taxon>
    </lineage>
</organism>
<feature type="domain" description="DNA methylase adenine-specific" evidence="8">
    <location>
        <begin position="141"/>
        <end position="440"/>
    </location>
</feature>
<sequence>MAASNTTKALKDIMRIDAGINGDAQYIEQITWMLFLKAFDYKEQEWEITEDDYYPVIPQEYRWSTWADDAEGITGDELLEFIGRMFSALRELDTSEDSKKRKWLIRSVMEGVNNFMKSGTELRKVINKINADINFDEVKGTHLFNGLYEGMLKDLQSAGKSGEFYTPRPVTRFIVKHVAPKLGESVLDPACGTGGFLTSVVDSFTVDSAEDYATLQKTIRGIEKKPFPYLLCMTNLIAHGIDVPDIRHDNTLRTPIWDYQLKDKVDVIVTNPPFGGAENKAISQSVSAELRNTETADLFLVHIMTLLKDGGRCGLVLPDGFLFGTGVKSAIKKKLLETCDLHTIVRLPKSVFAPYTPINTNLLFFTKGRPTKGVWFYRLEMPEGYKHFSKTKSMQDSHFAPVENWWGKLEGGVWKGRSESDVSRYVPVEDIIAGEYNLDLCGFPHETVEILPPEEFIAKYLNEKAAISAQIENILGRITTAMNQEGV</sequence>
<dbReference type="InterPro" id="IPR029063">
    <property type="entry name" value="SAM-dependent_MTases_sf"/>
</dbReference>
<evidence type="ECO:0000313" key="10">
    <source>
        <dbReference type="EMBL" id="SDF89582.1"/>
    </source>
</evidence>
<dbReference type="Gene3D" id="1.20.1260.30">
    <property type="match status" value="1"/>
</dbReference>
<comment type="similarity">
    <text evidence="1">Belongs to the N(4)/N(6)-methyltransferase family.</text>
</comment>
<gene>
    <name evidence="10" type="ORF">SAMN05192586_11736</name>
</gene>
<dbReference type="InterPro" id="IPR051537">
    <property type="entry name" value="DNA_Adenine_Mtase"/>
</dbReference>
<evidence type="ECO:0000313" key="11">
    <source>
        <dbReference type="Proteomes" id="UP000199355"/>
    </source>
</evidence>
<dbReference type="GO" id="GO:0009007">
    <property type="term" value="F:site-specific DNA-methyltransferase (adenine-specific) activity"/>
    <property type="evidence" value="ECO:0007669"/>
    <property type="project" value="UniProtKB-EC"/>
</dbReference>
<dbReference type="PRINTS" id="PR00507">
    <property type="entry name" value="N12N6MTFRASE"/>
</dbReference>
<comment type="catalytic activity">
    <reaction evidence="7">
        <text>a 2'-deoxyadenosine in DNA + S-adenosyl-L-methionine = an N(6)-methyl-2'-deoxyadenosine in DNA + S-adenosyl-L-homocysteine + H(+)</text>
        <dbReference type="Rhea" id="RHEA:15197"/>
        <dbReference type="Rhea" id="RHEA-COMP:12418"/>
        <dbReference type="Rhea" id="RHEA-COMP:12419"/>
        <dbReference type="ChEBI" id="CHEBI:15378"/>
        <dbReference type="ChEBI" id="CHEBI:57856"/>
        <dbReference type="ChEBI" id="CHEBI:59789"/>
        <dbReference type="ChEBI" id="CHEBI:90615"/>
        <dbReference type="ChEBI" id="CHEBI:90616"/>
        <dbReference type="EC" id="2.1.1.72"/>
    </reaction>
</comment>
<keyword evidence="5" id="KW-0949">S-adenosyl-L-methionine</keyword>
<evidence type="ECO:0000256" key="6">
    <source>
        <dbReference type="ARBA" id="ARBA00022747"/>
    </source>
</evidence>
<evidence type="ECO:0000256" key="2">
    <source>
        <dbReference type="ARBA" id="ARBA00011900"/>
    </source>
</evidence>
<keyword evidence="4" id="KW-0808">Transferase</keyword>
<reference evidence="11" key="1">
    <citation type="submission" date="2016-10" db="EMBL/GenBank/DDBJ databases">
        <authorList>
            <person name="Varghese N."/>
            <person name="Submissions S."/>
        </authorList>
    </citation>
    <scope>NUCLEOTIDE SEQUENCE [LARGE SCALE GENOMIC DNA]</scope>
    <source>
        <strain evidence="11">KHC7</strain>
    </source>
</reference>
<dbReference type="RefSeq" id="WP_092154738.1">
    <property type="nucleotide sequence ID" value="NZ_FNBX01000017.1"/>
</dbReference>
<dbReference type="OrthoDB" id="9784823at2"/>
<dbReference type="InterPro" id="IPR003356">
    <property type="entry name" value="DNA_methylase_A-5"/>
</dbReference>
<dbReference type="InterPro" id="IPR022749">
    <property type="entry name" value="D12N6_MeTrfase_N"/>
</dbReference>
<feature type="domain" description="N6 adenine-specific DNA methyltransferase N-terminal" evidence="9">
    <location>
        <begin position="9"/>
        <end position="129"/>
    </location>
</feature>
<evidence type="ECO:0000256" key="1">
    <source>
        <dbReference type="ARBA" id="ARBA00006594"/>
    </source>
</evidence>
<evidence type="ECO:0000256" key="4">
    <source>
        <dbReference type="ARBA" id="ARBA00022679"/>
    </source>
</evidence>
<dbReference type="PANTHER" id="PTHR42933:SF4">
    <property type="entry name" value="TYPE I RESTRICTION ENZYME ECOKI METHYLASE SUBUNIT"/>
    <property type="match status" value="1"/>
</dbReference>
<dbReference type="STRING" id="571438.SAMN05192586_11736"/>
<dbReference type="GO" id="GO:0032259">
    <property type="term" value="P:methylation"/>
    <property type="evidence" value="ECO:0007669"/>
    <property type="project" value="UniProtKB-KW"/>
</dbReference>
<keyword evidence="3" id="KW-0489">Methyltransferase</keyword>
<dbReference type="GO" id="GO:0009307">
    <property type="term" value="P:DNA restriction-modification system"/>
    <property type="evidence" value="ECO:0007669"/>
    <property type="project" value="UniProtKB-KW"/>
</dbReference>
<dbReference type="PANTHER" id="PTHR42933">
    <property type="entry name" value="SLR6095 PROTEIN"/>
    <property type="match status" value="1"/>
</dbReference>
<keyword evidence="6" id="KW-0680">Restriction system</keyword>
<evidence type="ECO:0000256" key="7">
    <source>
        <dbReference type="ARBA" id="ARBA00047942"/>
    </source>
</evidence>
<dbReference type="SUPFAM" id="SSF53335">
    <property type="entry name" value="S-adenosyl-L-methionine-dependent methyltransferases"/>
    <property type="match status" value="1"/>
</dbReference>
<name>A0A1G7PTC0_9BACT</name>
<dbReference type="GO" id="GO:0003677">
    <property type="term" value="F:DNA binding"/>
    <property type="evidence" value="ECO:0007669"/>
    <property type="project" value="InterPro"/>
</dbReference>
<dbReference type="InterPro" id="IPR002052">
    <property type="entry name" value="DNA_methylase_N6_adenine_CS"/>
</dbReference>
<proteinExistence type="inferred from homology"/>
<protein>
    <recommendedName>
        <fullName evidence="2">site-specific DNA-methyltransferase (adenine-specific)</fullName>
        <ecNumber evidence="2">2.1.1.72</ecNumber>
    </recommendedName>
</protein>
<dbReference type="InterPro" id="IPR038333">
    <property type="entry name" value="T1MK-like_N_sf"/>
</dbReference>
<evidence type="ECO:0000259" key="9">
    <source>
        <dbReference type="Pfam" id="PF12161"/>
    </source>
</evidence>
<dbReference type="PROSITE" id="PS00092">
    <property type="entry name" value="N6_MTASE"/>
    <property type="match status" value="1"/>
</dbReference>
<accession>A0A1G7PTC0</accession>
<dbReference type="GO" id="GO:0008170">
    <property type="term" value="F:N-methyltransferase activity"/>
    <property type="evidence" value="ECO:0007669"/>
    <property type="project" value="InterPro"/>
</dbReference>